<feature type="signal peptide" evidence="1">
    <location>
        <begin position="1"/>
        <end position="19"/>
    </location>
</feature>
<keyword evidence="1" id="KW-0732">Signal</keyword>
<proteinExistence type="predicted"/>
<dbReference type="AlphaFoldDB" id="A0A7I4YN70"/>
<evidence type="ECO:0000256" key="1">
    <source>
        <dbReference type="SAM" id="SignalP"/>
    </source>
</evidence>
<accession>A0A7I4YN70</accession>
<sequence>MWTSKTLAVVVFILQAVQSPSCTITNICWVASNSTGANYTSNSTSLHNCLKTCFLSKTCNYAGFDLKLLQWVLLLETRPKLYCRFRAVQTSIIFAMSP</sequence>
<reference evidence="3" key="1">
    <citation type="submission" date="2020-12" db="UniProtKB">
        <authorList>
            <consortium name="WormBaseParasite"/>
        </authorList>
    </citation>
    <scope>IDENTIFICATION</scope>
    <source>
        <strain evidence="3">MHco3</strain>
    </source>
</reference>
<protein>
    <submittedName>
        <fullName evidence="3">Apple domain-containing protein</fullName>
    </submittedName>
</protein>
<name>A0A7I4YN70_HAECO</name>
<keyword evidence="2" id="KW-1185">Reference proteome</keyword>
<organism evidence="2 3">
    <name type="scientific">Haemonchus contortus</name>
    <name type="common">Barber pole worm</name>
    <dbReference type="NCBI Taxonomy" id="6289"/>
    <lineage>
        <taxon>Eukaryota</taxon>
        <taxon>Metazoa</taxon>
        <taxon>Ecdysozoa</taxon>
        <taxon>Nematoda</taxon>
        <taxon>Chromadorea</taxon>
        <taxon>Rhabditida</taxon>
        <taxon>Rhabditina</taxon>
        <taxon>Rhabditomorpha</taxon>
        <taxon>Strongyloidea</taxon>
        <taxon>Trichostrongylidae</taxon>
        <taxon>Haemonchus</taxon>
    </lineage>
</organism>
<evidence type="ECO:0000313" key="3">
    <source>
        <dbReference type="WBParaSite" id="HCON_00123190-00001"/>
    </source>
</evidence>
<dbReference type="WBParaSite" id="HCON_00123190-00001">
    <property type="protein sequence ID" value="HCON_00123190-00001"/>
    <property type="gene ID" value="HCON_00123190"/>
</dbReference>
<evidence type="ECO:0000313" key="2">
    <source>
        <dbReference type="Proteomes" id="UP000025227"/>
    </source>
</evidence>
<feature type="chain" id="PRO_5029679620" evidence="1">
    <location>
        <begin position="20"/>
        <end position="98"/>
    </location>
</feature>
<dbReference type="Proteomes" id="UP000025227">
    <property type="component" value="Unplaced"/>
</dbReference>